<feature type="compositionally biased region" description="Low complexity" evidence="1">
    <location>
        <begin position="32"/>
        <end position="45"/>
    </location>
</feature>
<protein>
    <submittedName>
        <fullName evidence="2">Uncharacterized protein</fullName>
    </submittedName>
</protein>
<feature type="compositionally biased region" description="Polar residues" evidence="1">
    <location>
        <begin position="151"/>
        <end position="168"/>
    </location>
</feature>
<organism evidence="2 3">
    <name type="scientific">Knipowitschia caucasica</name>
    <name type="common">Caucasian dwarf goby</name>
    <name type="synonym">Pomatoschistus caucasicus</name>
    <dbReference type="NCBI Taxonomy" id="637954"/>
    <lineage>
        <taxon>Eukaryota</taxon>
        <taxon>Metazoa</taxon>
        <taxon>Chordata</taxon>
        <taxon>Craniata</taxon>
        <taxon>Vertebrata</taxon>
        <taxon>Euteleostomi</taxon>
        <taxon>Actinopterygii</taxon>
        <taxon>Neopterygii</taxon>
        <taxon>Teleostei</taxon>
        <taxon>Neoteleostei</taxon>
        <taxon>Acanthomorphata</taxon>
        <taxon>Gobiaria</taxon>
        <taxon>Gobiiformes</taxon>
        <taxon>Gobioidei</taxon>
        <taxon>Gobiidae</taxon>
        <taxon>Gobiinae</taxon>
        <taxon>Knipowitschia</taxon>
    </lineage>
</organism>
<reference evidence="2 3" key="1">
    <citation type="submission" date="2024-04" db="EMBL/GenBank/DDBJ databases">
        <authorList>
            <person name="Waldvogel A.-M."/>
            <person name="Schoenle A."/>
        </authorList>
    </citation>
    <scope>NUCLEOTIDE SEQUENCE [LARGE SCALE GENOMIC DNA]</scope>
</reference>
<keyword evidence="3" id="KW-1185">Reference proteome</keyword>
<evidence type="ECO:0000313" key="3">
    <source>
        <dbReference type="Proteomes" id="UP001497482"/>
    </source>
</evidence>
<evidence type="ECO:0000313" key="2">
    <source>
        <dbReference type="EMBL" id="CAL1603422.1"/>
    </source>
</evidence>
<evidence type="ECO:0000256" key="1">
    <source>
        <dbReference type="SAM" id="MobiDB-lite"/>
    </source>
</evidence>
<feature type="region of interest" description="Disordered" evidence="1">
    <location>
        <begin position="1"/>
        <end position="45"/>
    </location>
</feature>
<gene>
    <name evidence="2" type="ORF">KC01_LOCUS31106</name>
</gene>
<name>A0AAV2LM51_KNICA</name>
<dbReference type="Proteomes" id="UP001497482">
    <property type="component" value="Chromosome 4"/>
</dbReference>
<accession>A0AAV2LM51</accession>
<sequence>MLHQITIDMPEEEQGRQVSPSTLQTQTGFRDPTQAPPTHAYPTPAHSTGLPFFDYRHLLPSPAFNHNSAVRPHSSTMMGQRQLVVPGSVPLPQPYLWGPAGVSPFTSCPPASPLNLETNAPLYHAPPVPPGVMSASAATRRSSPAPANGGFIQTHQQRQTSQEDGNATDSEHEQQDIDNMEESDGEDVGESADCPDPISAGQAPVPLTSTGAETLTGLGEEEIDELCFPSPEPCTTRRNPCGSLVTVSSVRPLVPVSSVRPLVSVSACPVCGAQEWQHVNKILSIQKALTSPHVNHEKVAGGGD</sequence>
<proteinExistence type="predicted"/>
<feature type="compositionally biased region" description="Polar residues" evidence="1">
    <location>
        <begin position="16"/>
        <end position="28"/>
    </location>
</feature>
<dbReference type="AlphaFoldDB" id="A0AAV2LM51"/>
<feature type="compositionally biased region" description="Acidic residues" evidence="1">
    <location>
        <begin position="176"/>
        <end position="190"/>
    </location>
</feature>
<feature type="compositionally biased region" description="Low complexity" evidence="1">
    <location>
        <begin position="134"/>
        <end position="147"/>
    </location>
</feature>
<feature type="region of interest" description="Disordered" evidence="1">
    <location>
        <begin position="132"/>
        <end position="212"/>
    </location>
</feature>
<dbReference type="EMBL" id="OZ035826">
    <property type="protein sequence ID" value="CAL1603422.1"/>
    <property type="molecule type" value="Genomic_DNA"/>
</dbReference>